<accession>A0A068U0Y5</accession>
<feature type="region of interest" description="Disordered" evidence="1">
    <location>
        <begin position="1"/>
        <end position="57"/>
    </location>
</feature>
<proteinExistence type="predicted"/>
<dbReference type="EMBL" id="HG739090">
    <property type="protein sequence ID" value="CDP01258.1"/>
    <property type="molecule type" value="Genomic_DNA"/>
</dbReference>
<keyword evidence="3" id="KW-1185">Reference proteome</keyword>
<sequence length="126" mass="14206">MRGSENVAAEDSTTISDDGGATTVTYNDIEDSKEDEKAVDLPPNPAQHPPTQPQASPYQEGELVLAYHNQRVYPAKIMKVDLVLNEWRYSVHYPVSSTFLTPCSIYCQVTSLLLLHLFTWFINNFL</sequence>
<protein>
    <recommendedName>
        <fullName evidence="4">Tudor domain-containing protein</fullName>
    </recommendedName>
</protein>
<dbReference type="SUPFAM" id="SSF54160">
    <property type="entry name" value="Chromo domain-like"/>
    <property type="match status" value="1"/>
</dbReference>
<dbReference type="Gene3D" id="2.30.30.140">
    <property type="match status" value="1"/>
</dbReference>
<evidence type="ECO:0008006" key="4">
    <source>
        <dbReference type="Google" id="ProtNLM"/>
    </source>
</evidence>
<evidence type="ECO:0000313" key="2">
    <source>
        <dbReference type="EMBL" id="CDP01258.1"/>
    </source>
</evidence>
<dbReference type="PhylomeDB" id="A0A068U0Y5"/>
<dbReference type="Gramene" id="CDP01258">
    <property type="protein sequence ID" value="CDP01258"/>
    <property type="gene ID" value="GSCOC_T00034845001"/>
</dbReference>
<gene>
    <name evidence="2" type="ORF">GSCOC_T00034845001</name>
</gene>
<organism evidence="2 3">
    <name type="scientific">Coffea canephora</name>
    <name type="common">Robusta coffee</name>
    <dbReference type="NCBI Taxonomy" id="49390"/>
    <lineage>
        <taxon>Eukaryota</taxon>
        <taxon>Viridiplantae</taxon>
        <taxon>Streptophyta</taxon>
        <taxon>Embryophyta</taxon>
        <taxon>Tracheophyta</taxon>
        <taxon>Spermatophyta</taxon>
        <taxon>Magnoliopsida</taxon>
        <taxon>eudicotyledons</taxon>
        <taxon>Gunneridae</taxon>
        <taxon>Pentapetalae</taxon>
        <taxon>asterids</taxon>
        <taxon>lamiids</taxon>
        <taxon>Gentianales</taxon>
        <taxon>Rubiaceae</taxon>
        <taxon>Ixoroideae</taxon>
        <taxon>Gardenieae complex</taxon>
        <taxon>Bertiereae - Coffeeae clade</taxon>
        <taxon>Coffeeae</taxon>
        <taxon>Coffea</taxon>
    </lineage>
</organism>
<evidence type="ECO:0000313" key="3">
    <source>
        <dbReference type="Proteomes" id="UP000295252"/>
    </source>
</evidence>
<feature type="compositionally biased region" description="Polar residues" evidence="1">
    <location>
        <begin position="11"/>
        <end position="26"/>
    </location>
</feature>
<dbReference type="AlphaFoldDB" id="A0A068U0Y5"/>
<dbReference type="Proteomes" id="UP000295252">
    <property type="component" value="Chromosome II"/>
</dbReference>
<dbReference type="InterPro" id="IPR016197">
    <property type="entry name" value="Chromo-like_dom_sf"/>
</dbReference>
<reference evidence="3" key="1">
    <citation type="journal article" date="2014" name="Science">
        <title>The coffee genome provides insight into the convergent evolution of caffeine biosynthesis.</title>
        <authorList>
            <person name="Denoeud F."/>
            <person name="Carretero-Paulet L."/>
            <person name="Dereeper A."/>
            <person name="Droc G."/>
            <person name="Guyot R."/>
            <person name="Pietrella M."/>
            <person name="Zheng C."/>
            <person name="Alberti A."/>
            <person name="Anthony F."/>
            <person name="Aprea G."/>
            <person name="Aury J.M."/>
            <person name="Bento P."/>
            <person name="Bernard M."/>
            <person name="Bocs S."/>
            <person name="Campa C."/>
            <person name="Cenci A."/>
            <person name="Combes M.C."/>
            <person name="Crouzillat D."/>
            <person name="Da Silva C."/>
            <person name="Daddiego L."/>
            <person name="De Bellis F."/>
            <person name="Dussert S."/>
            <person name="Garsmeur O."/>
            <person name="Gayraud T."/>
            <person name="Guignon V."/>
            <person name="Jahn K."/>
            <person name="Jamilloux V."/>
            <person name="Joet T."/>
            <person name="Labadie K."/>
            <person name="Lan T."/>
            <person name="Leclercq J."/>
            <person name="Lepelley M."/>
            <person name="Leroy T."/>
            <person name="Li L.T."/>
            <person name="Librado P."/>
            <person name="Lopez L."/>
            <person name="Munoz A."/>
            <person name="Noel B."/>
            <person name="Pallavicini A."/>
            <person name="Perrotta G."/>
            <person name="Poncet V."/>
            <person name="Pot D."/>
            <person name="Priyono X."/>
            <person name="Rigoreau M."/>
            <person name="Rouard M."/>
            <person name="Rozas J."/>
            <person name="Tranchant-Dubreuil C."/>
            <person name="VanBuren R."/>
            <person name="Zhang Q."/>
            <person name="Andrade A.C."/>
            <person name="Argout X."/>
            <person name="Bertrand B."/>
            <person name="de Kochko A."/>
            <person name="Graziosi G."/>
            <person name="Henry R.J."/>
            <person name="Jayarama X."/>
            <person name="Ming R."/>
            <person name="Nagai C."/>
            <person name="Rounsley S."/>
            <person name="Sankoff D."/>
            <person name="Giuliano G."/>
            <person name="Albert V.A."/>
            <person name="Wincker P."/>
            <person name="Lashermes P."/>
        </authorList>
    </citation>
    <scope>NUCLEOTIDE SEQUENCE [LARGE SCALE GENOMIC DNA]</scope>
    <source>
        <strain evidence="3">cv. DH200-94</strain>
    </source>
</reference>
<name>A0A068U0Y5_COFCA</name>
<dbReference type="STRING" id="49390.A0A068U0Y5"/>
<dbReference type="InParanoid" id="A0A068U0Y5"/>
<feature type="compositionally biased region" description="Pro residues" evidence="1">
    <location>
        <begin position="42"/>
        <end position="52"/>
    </location>
</feature>
<evidence type="ECO:0000256" key="1">
    <source>
        <dbReference type="SAM" id="MobiDB-lite"/>
    </source>
</evidence>